<proteinExistence type="predicted"/>
<keyword evidence="1" id="KW-0808">Transferase</keyword>
<dbReference type="InterPro" id="IPR050832">
    <property type="entry name" value="Bact_Acetyltransf"/>
</dbReference>
<dbReference type="Gene3D" id="3.40.630.30">
    <property type="match status" value="1"/>
</dbReference>
<dbReference type="PANTHER" id="PTHR43877:SF5">
    <property type="entry name" value="BLL8307 PROTEIN"/>
    <property type="match status" value="1"/>
</dbReference>
<sequence length="160" mass="17701">MRIVQGNLDHPAIIDLLRFHLDTNIAVTPPGSVHALDLAGLKVPEIAFFAGWEDSGTDDVLLVIGAIKEIEPEADGRRHGEIKSMRTAEAHRAKGLGAVMLDHLIAHARSNGLERLSLETGSFDYFEPARKLYEKRGFSYCEPFGDYVLDPNSVFMTKVL</sequence>
<dbReference type="AlphaFoldDB" id="A0AAD7XNP1"/>
<evidence type="ECO:0000256" key="2">
    <source>
        <dbReference type="ARBA" id="ARBA00023315"/>
    </source>
</evidence>
<feature type="domain" description="N-acetyltransferase" evidence="3">
    <location>
        <begin position="1"/>
        <end position="160"/>
    </location>
</feature>
<protein>
    <recommendedName>
        <fullName evidence="3">N-acetyltransferase domain-containing protein</fullName>
    </recommendedName>
</protein>
<dbReference type="Proteomes" id="UP001230188">
    <property type="component" value="Unassembled WGS sequence"/>
</dbReference>
<evidence type="ECO:0000259" key="3">
    <source>
        <dbReference type="PROSITE" id="PS51186"/>
    </source>
</evidence>
<dbReference type="Pfam" id="PF00583">
    <property type="entry name" value="Acetyltransf_1"/>
    <property type="match status" value="1"/>
</dbReference>
<dbReference type="InterPro" id="IPR016181">
    <property type="entry name" value="Acyl_CoA_acyltransferase"/>
</dbReference>
<dbReference type="SUPFAM" id="SSF55729">
    <property type="entry name" value="Acyl-CoA N-acyltransferases (Nat)"/>
    <property type="match status" value="1"/>
</dbReference>
<evidence type="ECO:0000313" key="5">
    <source>
        <dbReference type="Proteomes" id="UP001230188"/>
    </source>
</evidence>
<reference evidence="4" key="1">
    <citation type="submission" date="2023-01" db="EMBL/GenBank/DDBJ databases">
        <title>Metagenome sequencing of chrysophaentin producing Chrysophaeum taylorii.</title>
        <authorList>
            <person name="Davison J."/>
            <person name="Bewley C."/>
        </authorList>
    </citation>
    <scope>NUCLEOTIDE SEQUENCE</scope>
    <source>
        <strain evidence="4">NIES-1699</strain>
    </source>
</reference>
<dbReference type="CDD" id="cd04301">
    <property type="entry name" value="NAT_SF"/>
    <property type="match status" value="1"/>
</dbReference>
<dbReference type="InterPro" id="IPR000182">
    <property type="entry name" value="GNAT_dom"/>
</dbReference>
<gene>
    <name evidence="4" type="ORF">CTAYLR_010522</name>
</gene>
<evidence type="ECO:0000313" key="4">
    <source>
        <dbReference type="EMBL" id="KAJ8606021.1"/>
    </source>
</evidence>
<dbReference type="PROSITE" id="PS51186">
    <property type="entry name" value="GNAT"/>
    <property type="match status" value="1"/>
</dbReference>
<accession>A0AAD7XNP1</accession>
<dbReference type="EMBL" id="JAQMWT010000303">
    <property type="protein sequence ID" value="KAJ8606021.1"/>
    <property type="molecule type" value="Genomic_DNA"/>
</dbReference>
<dbReference type="PANTHER" id="PTHR43877">
    <property type="entry name" value="AMINOALKYLPHOSPHONATE N-ACETYLTRANSFERASE-RELATED-RELATED"/>
    <property type="match status" value="1"/>
</dbReference>
<comment type="caution">
    <text evidence="4">The sequence shown here is derived from an EMBL/GenBank/DDBJ whole genome shotgun (WGS) entry which is preliminary data.</text>
</comment>
<keyword evidence="5" id="KW-1185">Reference proteome</keyword>
<evidence type="ECO:0000256" key="1">
    <source>
        <dbReference type="ARBA" id="ARBA00022679"/>
    </source>
</evidence>
<keyword evidence="2" id="KW-0012">Acyltransferase</keyword>
<dbReference type="GO" id="GO:0016747">
    <property type="term" value="F:acyltransferase activity, transferring groups other than amino-acyl groups"/>
    <property type="evidence" value="ECO:0007669"/>
    <property type="project" value="InterPro"/>
</dbReference>
<organism evidence="4 5">
    <name type="scientific">Chrysophaeum taylorii</name>
    <dbReference type="NCBI Taxonomy" id="2483200"/>
    <lineage>
        <taxon>Eukaryota</taxon>
        <taxon>Sar</taxon>
        <taxon>Stramenopiles</taxon>
        <taxon>Ochrophyta</taxon>
        <taxon>Pelagophyceae</taxon>
        <taxon>Pelagomonadales</taxon>
        <taxon>Pelagomonadaceae</taxon>
        <taxon>Chrysophaeum</taxon>
    </lineage>
</organism>
<name>A0AAD7XNP1_9STRA</name>